<evidence type="ECO:0000256" key="16">
    <source>
        <dbReference type="PROSITE-ProRule" id="PRU00560"/>
    </source>
</evidence>
<comment type="caution">
    <text evidence="20">The sequence shown here is derived from an EMBL/GenBank/DDBJ whole genome shotgun (WGS) entry which is preliminary data.</text>
</comment>
<evidence type="ECO:0000313" key="20">
    <source>
        <dbReference type="EMBL" id="MFD1811756.1"/>
    </source>
</evidence>
<keyword evidence="5 16" id="KW-0378">Hydrolase</keyword>
<dbReference type="Gene3D" id="3.90.320.10">
    <property type="match status" value="1"/>
</dbReference>
<feature type="domain" description="UvrD-like helicase ATP-binding" evidence="18">
    <location>
        <begin position="4"/>
        <end position="333"/>
    </location>
</feature>
<comment type="catalytic activity">
    <reaction evidence="13">
        <text>Couples ATP hydrolysis with the unwinding of duplex DNA by translocating in the 3'-5' direction.</text>
        <dbReference type="EC" id="5.6.2.4"/>
    </reaction>
</comment>
<dbReference type="PROSITE" id="PS51217">
    <property type="entry name" value="UVRD_HELICASE_CTER"/>
    <property type="match status" value="1"/>
</dbReference>
<dbReference type="PANTHER" id="PTHR11070">
    <property type="entry name" value="UVRD / RECB / PCRA DNA HELICASE FAMILY MEMBER"/>
    <property type="match status" value="1"/>
</dbReference>
<evidence type="ECO:0000256" key="4">
    <source>
        <dbReference type="ARBA" id="ARBA00022763"/>
    </source>
</evidence>
<name>A0ABW4P0Y1_9NOCA</name>
<keyword evidence="8 16" id="KW-0067">ATP-binding</keyword>
<feature type="compositionally biased region" description="Low complexity" evidence="17">
    <location>
        <begin position="1106"/>
        <end position="1117"/>
    </location>
</feature>
<keyword evidence="21" id="KW-1185">Reference proteome</keyword>
<keyword evidence="4" id="KW-0227">DNA damage</keyword>
<keyword evidence="9" id="KW-0460">Magnesium</keyword>
<dbReference type="EC" id="5.6.2.4" evidence="14"/>
<evidence type="ECO:0000259" key="19">
    <source>
        <dbReference type="PROSITE" id="PS51217"/>
    </source>
</evidence>
<accession>A0ABW4P0Y1</accession>
<evidence type="ECO:0000256" key="6">
    <source>
        <dbReference type="ARBA" id="ARBA00022806"/>
    </source>
</evidence>
<keyword evidence="1" id="KW-0540">Nuclease</keyword>
<dbReference type="Pfam" id="PF12705">
    <property type="entry name" value="PDDEXK_1"/>
    <property type="match status" value="1"/>
</dbReference>
<sequence length="1132" mass="121342">MSAATGRAAFDLLGELPTGTTVLEASAGTGKTYAIVGLAVRYVAEQGVDPERLLLVTFSRAATKELRERTRDRFADVAAGLDDPASSRDELVTFLADADPDTVTLRRQRLLRALSNFDAATIATTHSFCQRMLDGIGIAGERDPDTELVEEATDLIEQTVSDLYLSRFGRQPTPTLSPEEARKVARAAIFDPQAVLAPDLAATGGDGTTAGDAVAFAQAVRDEVRRRKRAAGIRDFDDLPALLHGVLTDEDHGEDARRRVRERYDVVLVDEFQDTDPLQWGILRSAFHGHATLILVGDPKQAIYAFRGAEVYAYLDAVAESRTLELTTNWRSDKPLIDALAHVHGGAALGHPDIVVHPVAAATDRARVTGLPPIRLRYLTRAGAGRLDTRGFPAIDRLRPRVADDVAADIVRLVSGDATIDIDSSDAGARKVVPGDVAVLVRTNKQITLVHDALDRAGVPAVTVGGLSVFLTPAARDWLWVLQALEQPHRSARVRLAALTSLFGYTATELEVGGDELVAQIGGNIRDLGRVFTAAGFAAMTERLAAWRTLESRLLARVGGERTLTDLRHIAQLLGEVAVGKGLGLTALTRWLTDRMRDPNSGTADRSRRLDSDAAAVQIATVHATKGLEYPIVYVPYGWDAAKPPTPDKLLLHDDDHRRILDVGGTDGPGYGERRARHEEEEAGEELRLLYVAVTRAKCALVLWWAPSRATPSAPLHRMLLARTPGALDVPRTLAVPQDPEAAQQFTRWADGVPGIQVERVAPDPIEVGTWSPPRDAAVELAAARFDRVLDAEWRRTSYSAITAAAHALAPVSGEPEVPTLDDEPEEPPLAAVGADDGGGHLPSPMNGLPAGAAFGTLVHAVLEYVDTAAEDLTAEVLQRCRDEVASGFSDVDPDALAASLMPVLATPLGSSHTLASIAPSDRLPELDFELPLAGGDDASVVVTLDAAVGLLRRHLPADDVLAPYADELGELGPAPLRGYLTGSIDAVLRLPGTESPEPRFVVVDYKTNRIVPGDVTTGHFTRESMAAEMIRSHYPLQALLYSVALHRYLRWRLPGYDPATHLGGVQYLFVRGMAGPDTPAGCGVFDWHPPAVLVTELSDLLAGTPTSTLSAPTTPTVAESGVRAAGPNESH</sequence>
<keyword evidence="12" id="KW-0413">Isomerase</keyword>
<dbReference type="InterPro" id="IPR038726">
    <property type="entry name" value="PDDEXK_AddAB-type"/>
</dbReference>
<dbReference type="PROSITE" id="PS51198">
    <property type="entry name" value="UVRD_HELICASE_ATP_BIND"/>
    <property type="match status" value="1"/>
</dbReference>
<keyword evidence="6 16" id="KW-0347">Helicase</keyword>
<feature type="non-terminal residue" evidence="20">
    <location>
        <position position="1132"/>
    </location>
</feature>
<keyword evidence="11" id="KW-0234">DNA repair</keyword>
<dbReference type="InterPro" id="IPR011335">
    <property type="entry name" value="Restrct_endonuc-II-like"/>
</dbReference>
<dbReference type="SUPFAM" id="SSF52540">
    <property type="entry name" value="P-loop containing nucleoside triphosphate hydrolases"/>
    <property type="match status" value="1"/>
</dbReference>
<protein>
    <recommendedName>
        <fullName evidence="14">DNA 3'-5' helicase</fullName>
        <ecNumber evidence="14">5.6.2.4</ecNumber>
    </recommendedName>
</protein>
<dbReference type="CDD" id="cd22352">
    <property type="entry name" value="RecB_C-like"/>
    <property type="match status" value="1"/>
</dbReference>
<keyword evidence="2" id="KW-0479">Metal-binding</keyword>
<evidence type="ECO:0000256" key="8">
    <source>
        <dbReference type="ARBA" id="ARBA00022840"/>
    </source>
</evidence>
<evidence type="ECO:0000256" key="3">
    <source>
        <dbReference type="ARBA" id="ARBA00022741"/>
    </source>
</evidence>
<dbReference type="Proteomes" id="UP001597286">
    <property type="component" value="Unassembled WGS sequence"/>
</dbReference>
<evidence type="ECO:0000256" key="13">
    <source>
        <dbReference type="ARBA" id="ARBA00034617"/>
    </source>
</evidence>
<evidence type="ECO:0000256" key="12">
    <source>
        <dbReference type="ARBA" id="ARBA00023235"/>
    </source>
</evidence>
<dbReference type="HAMAP" id="MF_01485">
    <property type="entry name" value="RecB"/>
    <property type="match status" value="1"/>
</dbReference>
<evidence type="ECO:0000256" key="14">
    <source>
        <dbReference type="ARBA" id="ARBA00034808"/>
    </source>
</evidence>
<dbReference type="Gene3D" id="1.10.486.10">
    <property type="entry name" value="PCRA, domain 4"/>
    <property type="match status" value="1"/>
</dbReference>
<keyword evidence="7" id="KW-0269">Exonuclease</keyword>
<reference evidence="21" key="1">
    <citation type="journal article" date="2019" name="Int. J. Syst. Evol. Microbiol.">
        <title>The Global Catalogue of Microorganisms (GCM) 10K type strain sequencing project: providing services to taxonomists for standard genome sequencing and annotation.</title>
        <authorList>
            <consortium name="The Broad Institute Genomics Platform"/>
            <consortium name="The Broad Institute Genome Sequencing Center for Infectious Disease"/>
            <person name="Wu L."/>
            <person name="Ma J."/>
        </authorList>
    </citation>
    <scope>NUCLEOTIDE SEQUENCE [LARGE SCALE GENOMIC DNA]</scope>
    <source>
        <strain evidence="21">DT72</strain>
    </source>
</reference>
<evidence type="ECO:0000313" key="21">
    <source>
        <dbReference type="Proteomes" id="UP001597286"/>
    </source>
</evidence>
<dbReference type="InterPro" id="IPR011604">
    <property type="entry name" value="PDDEXK-like_dom_sf"/>
</dbReference>
<dbReference type="InterPro" id="IPR000212">
    <property type="entry name" value="DNA_helicase_UvrD/REP"/>
</dbReference>
<evidence type="ECO:0000256" key="5">
    <source>
        <dbReference type="ARBA" id="ARBA00022801"/>
    </source>
</evidence>
<dbReference type="Pfam" id="PF00580">
    <property type="entry name" value="UvrD-helicase"/>
    <property type="match status" value="1"/>
</dbReference>
<evidence type="ECO:0000256" key="10">
    <source>
        <dbReference type="ARBA" id="ARBA00023125"/>
    </source>
</evidence>
<evidence type="ECO:0000256" key="1">
    <source>
        <dbReference type="ARBA" id="ARBA00022722"/>
    </source>
</evidence>
<dbReference type="InterPro" id="IPR014016">
    <property type="entry name" value="UvrD-like_ATP-bd"/>
</dbReference>
<dbReference type="EMBL" id="JBHUFB010000008">
    <property type="protein sequence ID" value="MFD1811756.1"/>
    <property type="molecule type" value="Genomic_DNA"/>
</dbReference>
<dbReference type="PANTHER" id="PTHR11070:SF23">
    <property type="entry name" value="RECBCD ENZYME SUBUNIT RECB"/>
    <property type="match status" value="1"/>
</dbReference>
<dbReference type="InterPro" id="IPR004586">
    <property type="entry name" value="RecB"/>
</dbReference>
<proteinExistence type="inferred from homology"/>
<evidence type="ECO:0000256" key="2">
    <source>
        <dbReference type="ARBA" id="ARBA00022723"/>
    </source>
</evidence>
<keyword evidence="10" id="KW-0238">DNA-binding</keyword>
<dbReference type="InterPro" id="IPR014017">
    <property type="entry name" value="DNA_helicase_UvrD-like_C"/>
</dbReference>
<evidence type="ECO:0000259" key="18">
    <source>
        <dbReference type="PROSITE" id="PS51198"/>
    </source>
</evidence>
<dbReference type="Pfam" id="PF13361">
    <property type="entry name" value="UvrD_C"/>
    <property type="match status" value="1"/>
</dbReference>
<feature type="region of interest" description="Disordered" evidence="17">
    <location>
        <begin position="814"/>
        <end position="845"/>
    </location>
</feature>
<dbReference type="SUPFAM" id="SSF52980">
    <property type="entry name" value="Restriction endonuclease-like"/>
    <property type="match status" value="1"/>
</dbReference>
<feature type="region of interest" description="Disordered" evidence="17">
    <location>
        <begin position="1106"/>
        <end position="1132"/>
    </location>
</feature>
<keyword evidence="3 16" id="KW-0547">Nucleotide-binding</keyword>
<dbReference type="RefSeq" id="WP_378484299.1">
    <property type="nucleotide sequence ID" value="NZ_JBHUFB010000008.1"/>
</dbReference>
<comment type="catalytic activity">
    <reaction evidence="15">
        <text>ATP + H2O = ADP + phosphate + H(+)</text>
        <dbReference type="Rhea" id="RHEA:13065"/>
        <dbReference type="ChEBI" id="CHEBI:15377"/>
        <dbReference type="ChEBI" id="CHEBI:15378"/>
        <dbReference type="ChEBI" id="CHEBI:30616"/>
        <dbReference type="ChEBI" id="CHEBI:43474"/>
        <dbReference type="ChEBI" id="CHEBI:456216"/>
        <dbReference type="EC" id="5.6.2.4"/>
    </reaction>
</comment>
<evidence type="ECO:0000256" key="7">
    <source>
        <dbReference type="ARBA" id="ARBA00022839"/>
    </source>
</evidence>
<evidence type="ECO:0000256" key="11">
    <source>
        <dbReference type="ARBA" id="ARBA00023204"/>
    </source>
</evidence>
<evidence type="ECO:0000256" key="17">
    <source>
        <dbReference type="SAM" id="MobiDB-lite"/>
    </source>
</evidence>
<evidence type="ECO:0000256" key="15">
    <source>
        <dbReference type="ARBA" id="ARBA00048988"/>
    </source>
</evidence>
<feature type="binding site" evidence="16">
    <location>
        <begin position="25"/>
        <end position="32"/>
    </location>
    <ligand>
        <name>ATP</name>
        <dbReference type="ChEBI" id="CHEBI:30616"/>
    </ligand>
</feature>
<dbReference type="CDD" id="cd17932">
    <property type="entry name" value="DEXQc_UvrD"/>
    <property type="match status" value="1"/>
</dbReference>
<feature type="domain" description="UvrD-like helicase C-terminal" evidence="19">
    <location>
        <begin position="356"/>
        <end position="627"/>
    </location>
</feature>
<dbReference type="Gene3D" id="3.40.50.300">
    <property type="entry name" value="P-loop containing nucleotide triphosphate hydrolases"/>
    <property type="match status" value="2"/>
</dbReference>
<evidence type="ECO:0000256" key="9">
    <source>
        <dbReference type="ARBA" id="ARBA00022842"/>
    </source>
</evidence>
<organism evidence="20 21">
    <name type="scientific">Rhodococcus gannanensis</name>
    <dbReference type="NCBI Taxonomy" id="1960308"/>
    <lineage>
        <taxon>Bacteria</taxon>
        <taxon>Bacillati</taxon>
        <taxon>Actinomycetota</taxon>
        <taxon>Actinomycetes</taxon>
        <taxon>Mycobacteriales</taxon>
        <taxon>Nocardiaceae</taxon>
        <taxon>Rhodococcus</taxon>
    </lineage>
</organism>
<dbReference type="InterPro" id="IPR027417">
    <property type="entry name" value="P-loop_NTPase"/>
</dbReference>
<gene>
    <name evidence="20" type="ORF">ACFSJG_05975</name>
</gene>